<dbReference type="CDD" id="cd12797">
    <property type="entry name" value="M23_peptidase"/>
    <property type="match status" value="1"/>
</dbReference>
<comment type="similarity">
    <text evidence="1">Belongs to the E.coli NlpD/Haemophilus LppB family.</text>
</comment>
<dbReference type="Gene3D" id="3.10.350.10">
    <property type="entry name" value="LysM domain"/>
    <property type="match status" value="1"/>
</dbReference>
<evidence type="ECO:0000313" key="5">
    <source>
        <dbReference type="EMBL" id="QLG87566.1"/>
    </source>
</evidence>
<dbReference type="InterPro" id="IPR016047">
    <property type="entry name" value="M23ase_b-sheet_dom"/>
</dbReference>
<dbReference type="SUPFAM" id="SSF51261">
    <property type="entry name" value="Duplicated hybrid motif"/>
    <property type="match status" value="1"/>
</dbReference>
<feature type="signal peptide" evidence="3">
    <location>
        <begin position="1"/>
        <end position="24"/>
    </location>
</feature>
<evidence type="ECO:0000313" key="6">
    <source>
        <dbReference type="Proteomes" id="UP000509597"/>
    </source>
</evidence>
<organism evidence="5 6">
    <name type="scientific">Chitinibacter bivalviorum</name>
    <dbReference type="NCBI Taxonomy" id="2739434"/>
    <lineage>
        <taxon>Bacteria</taxon>
        <taxon>Pseudomonadati</taxon>
        <taxon>Pseudomonadota</taxon>
        <taxon>Betaproteobacteria</taxon>
        <taxon>Neisseriales</taxon>
        <taxon>Chitinibacteraceae</taxon>
        <taxon>Chitinibacter</taxon>
    </lineage>
</organism>
<dbReference type="AlphaFoldDB" id="A0A7H9BH35"/>
<feature type="domain" description="LysM" evidence="4">
    <location>
        <begin position="58"/>
        <end position="101"/>
    </location>
</feature>
<dbReference type="SMART" id="SM00257">
    <property type="entry name" value="LysM"/>
    <property type="match status" value="1"/>
</dbReference>
<protein>
    <submittedName>
        <fullName evidence="5">Peptidoglycan DD-metalloendopeptidase family protein</fullName>
    </submittedName>
</protein>
<evidence type="ECO:0000256" key="2">
    <source>
        <dbReference type="SAM" id="MobiDB-lite"/>
    </source>
</evidence>
<keyword evidence="3" id="KW-0732">Signal</keyword>
<dbReference type="PANTHER" id="PTHR21666">
    <property type="entry name" value="PEPTIDASE-RELATED"/>
    <property type="match status" value="1"/>
</dbReference>
<keyword evidence="6" id="KW-1185">Reference proteome</keyword>
<evidence type="ECO:0000256" key="3">
    <source>
        <dbReference type="SAM" id="SignalP"/>
    </source>
</evidence>
<reference evidence="5 6" key="1">
    <citation type="submission" date="2020-07" db="EMBL/GenBank/DDBJ databases">
        <title>Complete genome sequence of Chitinibacter sp. 2T18.</title>
        <authorList>
            <person name="Bae J.-W."/>
            <person name="Choi J.-W."/>
        </authorList>
    </citation>
    <scope>NUCLEOTIDE SEQUENCE [LARGE SCALE GENOMIC DNA]</scope>
    <source>
        <strain evidence="5 6">2T18</strain>
    </source>
</reference>
<accession>A0A7H9BH35</accession>
<dbReference type="KEGG" id="chiz:HQ393_04470"/>
<dbReference type="Proteomes" id="UP000509597">
    <property type="component" value="Chromosome"/>
</dbReference>
<feature type="chain" id="PRO_5028841586" evidence="3">
    <location>
        <begin position="25"/>
        <end position="328"/>
    </location>
</feature>
<dbReference type="PANTHER" id="PTHR21666:SF263">
    <property type="entry name" value="MUREIN HYDROLASE ACTIVATOR NLPD"/>
    <property type="match status" value="1"/>
</dbReference>
<proteinExistence type="inferred from homology"/>
<dbReference type="GO" id="GO:0004222">
    <property type="term" value="F:metalloendopeptidase activity"/>
    <property type="evidence" value="ECO:0007669"/>
    <property type="project" value="TreeGrafter"/>
</dbReference>
<feature type="region of interest" description="Disordered" evidence="2">
    <location>
        <begin position="180"/>
        <end position="210"/>
    </location>
</feature>
<dbReference type="EMBL" id="CP058627">
    <property type="protein sequence ID" value="QLG87566.1"/>
    <property type="molecule type" value="Genomic_DNA"/>
</dbReference>
<dbReference type="InterPro" id="IPR036779">
    <property type="entry name" value="LysM_dom_sf"/>
</dbReference>
<dbReference type="InterPro" id="IPR011055">
    <property type="entry name" value="Dup_hybrid_motif"/>
</dbReference>
<dbReference type="CDD" id="cd00118">
    <property type="entry name" value="LysM"/>
    <property type="match status" value="1"/>
</dbReference>
<name>A0A7H9BH35_9NEIS</name>
<dbReference type="Gene3D" id="2.70.70.10">
    <property type="entry name" value="Glucose Permease (Domain IIA)"/>
    <property type="match status" value="1"/>
</dbReference>
<evidence type="ECO:0000259" key="4">
    <source>
        <dbReference type="PROSITE" id="PS51782"/>
    </source>
</evidence>
<dbReference type="PROSITE" id="PS51782">
    <property type="entry name" value="LYSM"/>
    <property type="match status" value="1"/>
</dbReference>
<dbReference type="RefSeq" id="WP_179357648.1">
    <property type="nucleotide sequence ID" value="NZ_CP058627.1"/>
</dbReference>
<dbReference type="Pfam" id="PF01551">
    <property type="entry name" value="Peptidase_M23"/>
    <property type="match status" value="1"/>
</dbReference>
<dbReference type="PROSITE" id="PS51257">
    <property type="entry name" value="PROKAR_LIPOPROTEIN"/>
    <property type="match status" value="1"/>
</dbReference>
<dbReference type="Pfam" id="PF01476">
    <property type="entry name" value="LysM"/>
    <property type="match status" value="1"/>
</dbReference>
<evidence type="ECO:0000256" key="1">
    <source>
        <dbReference type="ARBA" id="ARBA00038420"/>
    </source>
</evidence>
<sequence>MRAYRLLLIASASLVAACAGTRNAPAPIVDGTQLAQAATPQPAPLATPTPSIAASTTGSYMVKKGDTLYRIAAENHVAARDLMAWNNLQDTNIKIGQVLLLAPPLGANGVTVTPLSDGVAKGQSTVNPSVETKNTPKAVKEGYSQQSASSIALAAEGQKVATKQQSIASRATALETRPVATTASSISTANPNKTATPVASSPASVNTNSAEFGMPTSGKVIRSFSEASKGIDIAGKLGQSIVASAQGKVVYAGAGLRGYGKMVILQHNNGYLTAYAHNDKLLVKEGDVVKKGEKIAEMGNSDADQVKLHFEIRKGGKPIDPSKFIATE</sequence>
<gene>
    <name evidence="5" type="ORF">HQ393_04470</name>
</gene>
<dbReference type="InterPro" id="IPR018392">
    <property type="entry name" value="LysM"/>
</dbReference>
<dbReference type="InterPro" id="IPR050570">
    <property type="entry name" value="Cell_wall_metabolism_enzyme"/>
</dbReference>